<feature type="compositionally biased region" description="Polar residues" evidence="1">
    <location>
        <begin position="161"/>
        <end position="173"/>
    </location>
</feature>
<evidence type="ECO:0000256" key="1">
    <source>
        <dbReference type="SAM" id="MobiDB-lite"/>
    </source>
</evidence>
<protein>
    <submittedName>
        <fullName evidence="2">Uncharacterized protein</fullName>
    </submittedName>
</protein>
<dbReference type="HOGENOM" id="CLU_1548423_0_0_1"/>
<gene>
    <name evidence="2" type="ORF">GLOINDRAFT_5466</name>
</gene>
<proteinExistence type="predicted"/>
<evidence type="ECO:0000313" key="2">
    <source>
        <dbReference type="EMBL" id="ESA03535.1"/>
    </source>
</evidence>
<accession>U9T5Z0</accession>
<reference evidence="2" key="1">
    <citation type="submission" date="2013-07" db="EMBL/GenBank/DDBJ databases">
        <title>The genome of an arbuscular mycorrhizal fungus provides insights into the evolution of the oldest plant symbiosis.</title>
        <authorList>
            <consortium name="DOE Joint Genome Institute"/>
            <person name="Tisserant E."/>
            <person name="Malbreil M."/>
            <person name="Kuo A."/>
            <person name="Kohler A."/>
            <person name="Symeonidi A."/>
            <person name="Balestrini R."/>
            <person name="Charron P."/>
            <person name="Duensing N."/>
            <person name="Frei-dit-Frey N."/>
            <person name="Gianinazzi-Pearson V."/>
            <person name="Gilbert B."/>
            <person name="Handa Y."/>
            <person name="Hijri M."/>
            <person name="Kaul R."/>
            <person name="Kawaguchi M."/>
            <person name="Krajinski F."/>
            <person name="Lammers P."/>
            <person name="Lapierre D."/>
            <person name="Masclaux F.G."/>
            <person name="Murat C."/>
            <person name="Morin E."/>
            <person name="Ndikumana S."/>
            <person name="Pagni M."/>
            <person name="Petitpierre D."/>
            <person name="Requena N."/>
            <person name="Rosikiewicz P."/>
            <person name="Riley R."/>
            <person name="Saito K."/>
            <person name="San Clemente H."/>
            <person name="Shapiro H."/>
            <person name="van Tuinen D."/>
            <person name="Becard G."/>
            <person name="Bonfante P."/>
            <person name="Paszkowski U."/>
            <person name="Shachar-Hill Y."/>
            <person name="Young J.P."/>
            <person name="Sanders I.R."/>
            <person name="Henrissat B."/>
            <person name="Rensing S.A."/>
            <person name="Grigoriev I.V."/>
            <person name="Corradi N."/>
            <person name="Roux C."/>
            <person name="Martin F."/>
        </authorList>
    </citation>
    <scope>NUCLEOTIDE SEQUENCE</scope>
    <source>
        <strain evidence="2">DAOM 197198</strain>
    </source>
</reference>
<organism evidence="2">
    <name type="scientific">Rhizophagus irregularis (strain DAOM 181602 / DAOM 197198 / MUCL 43194)</name>
    <name type="common">Arbuscular mycorrhizal fungus</name>
    <name type="synonym">Glomus intraradices</name>
    <dbReference type="NCBI Taxonomy" id="747089"/>
    <lineage>
        <taxon>Eukaryota</taxon>
        <taxon>Fungi</taxon>
        <taxon>Fungi incertae sedis</taxon>
        <taxon>Mucoromycota</taxon>
        <taxon>Glomeromycotina</taxon>
        <taxon>Glomeromycetes</taxon>
        <taxon>Glomerales</taxon>
        <taxon>Glomeraceae</taxon>
        <taxon>Rhizophagus</taxon>
    </lineage>
</organism>
<sequence length="173" mass="19849">MKNDAELHRDVKKVMGVSDIFRLTNTQIQNIIDYVNDQVHKTITIGNDQNYMTLAETISSVIPQISRTSLIYDRTYFCNKTLDQYPNLYREFSSENFDYYGITDDISCGSKRTCLLCSLDHDDEESIEDAARNYFSVSETETETETKSETIPKLPKLAETPETSPKLTNFGQN</sequence>
<name>U9T5Z0_RHIID</name>
<dbReference type="VEuPathDB" id="FungiDB:RhiirFUN_014845"/>
<dbReference type="EMBL" id="KI294959">
    <property type="protein sequence ID" value="ESA03535.1"/>
    <property type="molecule type" value="Genomic_DNA"/>
</dbReference>
<feature type="region of interest" description="Disordered" evidence="1">
    <location>
        <begin position="136"/>
        <end position="173"/>
    </location>
</feature>
<dbReference type="AlphaFoldDB" id="U9T5Z0"/>